<comment type="caution">
    <text evidence="4">The sequence shown here is derived from an EMBL/GenBank/DDBJ whole genome shotgun (WGS) entry which is preliminary data.</text>
</comment>
<dbReference type="AlphaFoldDB" id="X0YJB7"/>
<dbReference type="GO" id="GO:0008170">
    <property type="term" value="F:N-methyltransferase activity"/>
    <property type="evidence" value="ECO:0007669"/>
    <property type="project" value="InterPro"/>
</dbReference>
<dbReference type="SUPFAM" id="SSF53335">
    <property type="entry name" value="S-adenosyl-L-methionine-dependent methyltransferases"/>
    <property type="match status" value="1"/>
</dbReference>
<feature type="non-terminal residue" evidence="4">
    <location>
        <position position="1"/>
    </location>
</feature>
<dbReference type="Pfam" id="PF01555">
    <property type="entry name" value="N6_N4_Mtase"/>
    <property type="match status" value="1"/>
</dbReference>
<dbReference type="EMBL" id="BARS01052943">
    <property type="protein sequence ID" value="GAG47222.1"/>
    <property type="molecule type" value="Genomic_DNA"/>
</dbReference>
<reference evidence="4" key="1">
    <citation type="journal article" date="2014" name="Front. Microbiol.">
        <title>High frequency of phylogenetically diverse reductive dehalogenase-homologous genes in deep subseafloor sedimentary metagenomes.</title>
        <authorList>
            <person name="Kawai M."/>
            <person name="Futagami T."/>
            <person name="Toyoda A."/>
            <person name="Takaki Y."/>
            <person name="Nishi S."/>
            <person name="Hori S."/>
            <person name="Arai W."/>
            <person name="Tsubouchi T."/>
            <person name="Morono Y."/>
            <person name="Uchiyama I."/>
            <person name="Ito T."/>
            <person name="Fujiyama A."/>
            <person name="Inagaki F."/>
            <person name="Takami H."/>
        </authorList>
    </citation>
    <scope>NUCLEOTIDE SEQUENCE</scope>
    <source>
        <strain evidence="4">Expedition CK06-06</strain>
    </source>
</reference>
<gene>
    <name evidence="4" type="ORF">S01H1_78646</name>
</gene>
<keyword evidence="2" id="KW-0808">Transferase</keyword>
<dbReference type="GO" id="GO:0003677">
    <property type="term" value="F:DNA binding"/>
    <property type="evidence" value="ECO:0007669"/>
    <property type="project" value="InterPro"/>
</dbReference>
<evidence type="ECO:0000259" key="3">
    <source>
        <dbReference type="Pfam" id="PF01555"/>
    </source>
</evidence>
<accession>X0YJB7</accession>
<dbReference type="Gene3D" id="3.40.50.150">
    <property type="entry name" value="Vaccinia Virus protein VP39"/>
    <property type="match status" value="1"/>
</dbReference>
<organism evidence="4">
    <name type="scientific">marine sediment metagenome</name>
    <dbReference type="NCBI Taxonomy" id="412755"/>
    <lineage>
        <taxon>unclassified sequences</taxon>
        <taxon>metagenomes</taxon>
        <taxon>ecological metagenomes</taxon>
    </lineage>
</organism>
<name>X0YJB7_9ZZZZ</name>
<evidence type="ECO:0000313" key="4">
    <source>
        <dbReference type="EMBL" id="GAG47222.1"/>
    </source>
</evidence>
<evidence type="ECO:0000256" key="1">
    <source>
        <dbReference type="ARBA" id="ARBA00022603"/>
    </source>
</evidence>
<dbReference type="InterPro" id="IPR001091">
    <property type="entry name" value="RM_Methyltransferase"/>
</dbReference>
<sequence>NGRNLRTVWTIATQPCSFAHFATFPDELVNKCILAGTAETACGVCGAPYVRVVELTPEYKALLDSGKAWRDDTGKPDSFVNRHPTDHPSNVPTKHKTLGFKPSCKHNDNTGRCIVFDPFVGTGTVCCRAKEMGKCFLGIELNQKYVDYTVQRLAQEVLL</sequence>
<dbReference type="GO" id="GO:0032259">
    <property type="term" value="P:methylation"/>
    <property type="evidence" value="ECO:0007669"/>
    <property type="project" value="UniProtKB-KW"/>
</dbReference>
<proteinExistence type="predicted"/>
<keyword evidence="1" id="KW-0489">Methyltransferase</keyword>
<dbReference type="InterPro" id="IPR029063">
    <property type="entry name" value="SAM-dependent_MTases_sf"/>
</dbReference>
<feature type="domain" description="DNA methylase N-4/N-6" evidence="3">
    <location>
        <begin position="75"/>
        <end position="150"/>
    </location>
</feature>
<dbReference type="InterPro" id="IPR002941">
    <property type="entry name" value="DNA_methylase_N4/N6"/>
</dbReference>
<dbReference type="PRINTS" id="PR00508">
    <property type="entry name" value="S21N4MTFRASE"/>
</dbReference>
<evidence type="ECO:0000256" key="2">
    <source>
        <dbReference type="ARBA" id="ARBA00022679"/>
    </source>
</evidence>
<protein>
    <recommendedName>
        <fullName evidence="3">DNA methylase N-4/N-6 domain-containing protein</fullName>
    </recommendedName>
</protein>